<sequence length="110" mass="11748">MVFSIRFFTTLLVGVTASLASPTLVSRTGVTPLSAQEIASYEPYTLLARAAYCSPAKLRTWSCGTACNALPGMQEVVSEGNIAQSHWFVGYYPTLDTIVVGNQGTAPNEL</sequence>
<keyword evidence="1" id="KW-0732">Signal</keyword>
<evidence type="ECO:0000256" key="1">
    <source>
        <dbReference type="SAM" id="SignalP"/>
    </source>
</evidence>
<dbReference type="Proteomes" id="UP000663843">
    <property type="component" value="Unassembled WGS sequence"/>
</dbReference>
<proteinExistence type="predicted"/>
<accession>A0A8H2ZU75</accession>
<protein>
    <submittedName>
        <fullName evidence="2">Uncharacterized protein</fullName>
    </submittedName>
</protein>
<reference evidence="2" key="1">
    <citation type="submission" date="2021-01" db="EMBL/GenBank/DDBJ databases">
        <authorList>
            <person name="Kaushik A."/>
        </authorList>
    </citation>
    <scope>NUCLEOTIDE SEQUENCE</scope>
    <source>
        <strain evidence="2">AG2-2IIIB</strain>
    </source>
</reference>
<evidence type="ECO:0000313" key="2">
    <source>
        <dbReference type="EMBL" id="CAE6342422.1"/>
    </source>
</evidence>
<dbReference type="AlphaFoldDB" id="A0A8H2ZU75"/>
<name>A0A8H2ZU75_9AGAM</name>
<feature type="chain" id="PRO_5034303902" evidence="1">
    <location>
        <begin position="21"/>
        <end position="110"/>
    </location>
</feature>
<dbReference type="Gene3D" id="3.40.50.1820">
    <property type="entry name" value="alpha/beta hydrolase"/>
    <property type="match status" value="1"/>
</dbReference>
<dbReference type="EMBL" id="CAJMWT010000351">
    <property type="protein sequence ID" value="CAE6342422.1"/>
    <property type="molecule type" value="Genomic_DNA"/>
</dbReference>
<organism evidence="2 3">
    <name type="scientific">Rhizoctonia solani</name>
    <dbReference type="NCBI Taxonomy" id="456999"/>
    <lineage>
        <taxon>Eukaryota</taxon>
        <taxon>Fungi</taxon>
        <taxon>Dikarya</taxon>
        <taxon>Basidiomycota</taxon>
        <taxon>Agaricomycotina</taxon>
        <taxon>Agaricomycetes</taxon>
        <taxon>Cantharellales</taxon>
        <taxon>Ceratobasidiaceae</taxon>
        <taxon>Rhizoctonia</taxon>
    </lineage>
</organism>
<feature type="signal peptide" evidence="1">
    <location>
        <begin position="1"/>
        <end position="20"/>
    </location>
</feature>
<gene>
    <name evidence="2" type="ORF">RDB_LOCUS3325</name>
</gene>
<comment type="caution">
    <text evidence="2">The sequence shown here is derived from an EMBL/GenBank/DDBJ whole genome shotgun (WGS) entry which is preliminary data.</text>
</comment>
<evidence type="ECO:0000313" key="3">
    <source>
        <dbReference type="Proteomes" id="UP000663843"/>
    </source>
</evidence>
<dbReference type="InterPro" id="IPR029058">
    <property type="entry name" value="AB_hydrolase_fold"/>
</dbReference>